<dbReference type="Pfam" id="PF00389">
    <property type="entry name" value="2-Hacid_dh"/>
    <property type="match status" value="1"/>
</dbReference>
<evidence type="ECO:0000256" key="3">
    <source>
        <dbReference type="ARBA" id="ARBA00023027"/>
    </source>
</evidence>
<proteinExistence type="inferred from homology"/>
<dbReference type="GO" id="GO:0051287">
    <property type="term" value="F:NAD binding"/>
    <property type="evidence" value="ECO:0007669"/>
    <property type="project" value="InterPro"/>
</dbReference>
<dbReference type="GO" id="GO:0016616">
    <property type="term" value="F:oxidoreductase activity, acting on the CH-OH group of donors, NAD or NADP as acceptor"/>
    <property type="evidence" value="ECO:0007669"/>
    <property type="project" value="InterPro"/>
</dbReference>
<dbReference type="SUPFAM" id="SSF52283">
    <property type="entry name" value="Formate/glycerate dehydrogenase catalytic domain-like"/>
    <property type="match status" value="1"/>
</dbReference>
<evidence type="ECO:0000256" key="1">
    <source>
        <dbReference type="ARBA" id="ARBA00005854"/>
    </source>
</evidence>
<protein>
    <recommendedName>
        <fullName evidence="4">D-isomer specific 2-hydroxyacid dehydrogenase catalytic domain-containing protein</fullName>
    </recommendedName>
</protein>
<keyword evidence="2" id="KW-0560">Oxidoreductase</keyword>
<feature type="non-terminal residue" evidence="5">
    <location>
        <position position="143"/>
    </location>
</feature>
<evidence type="ECO:0000259" key="4">
    <source>
        <dbReference type="Pfam" id="PF00389"/>
    </source>
</evidence>
<feature type="domain" description="D-isomer specific 2-hydroxyacid dehydrogenase catalytic" evidence="4">
    <location>
        <begin position="29"/>
        <end position="131"/>
    </location>
</feature>
<accession>A0A383BTF8</accession>
<keyword evidence="3" id="KW-0520">NAD</keyword>
<sequence length="143" mass="15873">MSIKFIDCPSFLADLVTPELAAIVPNLEWYHGSPSHDRVQELLSDCQFLMNDHTEFDAKLLQLGKNLNAIVFMGTGASSYIDLGAAERYGIRVRTISGYGDRSVAEHAIGLMFCAGRKIATMDRALRVGKWETLDSVEFNTKT</sequence>
<comment type="similarity">
    <text evidence="1">Belongs to the D-isomer specific 2-hydroxyacid dehydrogenase family.</text>
</comment>
<dbReference type="PANTHER" id="PTHR43761:SF1">
    <property type="entry name" value="D-ISOMER SPECIFIC 2-HYDROXYACID DEHYDROGENASE CATALYTIC DOMAIN-CONTAINING PROTEIN-RELATED"/>
    <property type="match status" value="1"/>
</dbReference>
<dbReference type="EMBL" id="UINC01202681">
    <property type="protein sequence ID" value="SVE22605.1"/>
    <property type="molecule type" value="Genomic_DNA"/>
</dbReference>
<dbReference type="Gene3D" id="3.40.50.720">
    <property type="entry name" value="NAD(P)-binding Rossmann-like Domain"/>
    <property type="match status" value="1"/>
</dbReference>
<gene>
    <name evidence="5" type="ORF">METZ01_LOCUS475459</name>
</gene>
<reference evidence="5" key="1">
    <citation type="submission" date="2018-05" db="EMBL/GenBank/DDBJ databases">
        <authorList>
            <person name="Lanie J.A."/>
            <person name="Ng W.-L."/>
            <person name="Kazmierczak K.M."/>
            <person name="Andrzejewski T.M."/>
            <person name="Davidsen T.M."/>
            <person name="Wayne K.J."/>
            <person name="Tettelin H."/>
            <person name="Glass J.I."/>
            <person name="Rusch D."/>
            <person name="Podicherti R."/>
            <person name="Tsui H.-C.T."/>
            <person name="Winkler M.E."/>
        </authorList>
    </citation>
    <scope>NUCLEOTIDE SEQUENCE</scope>
</reference>
<dbReference type="InterPro" id="IPR050418">
    <property type="entry name" value="D-iso_2-hydroxyacid_DH_PdxB"/>
</dbReference>
<name>A0A383BTF8_9ZZZZ</name>
<dbReference type="InterPro" id="IPR006139">
    <property type="entry name" value="D-isomer_2_OHA_DH_cat_dom"/>
</dbReference>
<dbReference type="PANTHER" id="PTHR43761">
    <property type="entry name" value="D-ISOMER SPECIFIC 2-HYDROXYACID DEHYDROGENASE FAMILY PROTEIN (AFU_ORTHOLOGUE AFUA_1G13630)"/>
    <property type="match status" value="1"/>
</dbReference>
<evidence type="ECO:0000256" key="2">
    <source>
        <dbReference type="ARBA" id="ARBA00023002"/>
    </source>
</evidence>
<organism evidence="5">
    <name type="scientific">marine metagenome</name>
    <dbReference type="NCBI Taxonomy" id="408172"/>
    <lineage>
        <taxon>unclassified sequences</taxon>
        <taxon>metagenomes</taxon>
        <taxon>ecological metagenomes</taxon>
    </lineage>
</organism>
<dbReference type="AlphaFoldDB" id="A0A383BTF8"/>
<evidence type="ECO:0000313" key="5">
    <source>
        <dbReference type="EMBL" id="SVE22605.1"/>
    </source>
</evidence>